<gene>
    <name evidence="2" type="ORF">MNQ99_16105</name>
</gene>
<evidence type="ECO:0000313" key="3">
    <source>
        <dbReference type="Proteomes" id="UP000829069"/>
    </source>
</evidence>
<keyword evidence="1" id="KW-1133">Transmembrane helix</keyword>
<feature type="transmembrane region" description="Helical" evidence="1">
    <location>
        <begin position="48"/>
        <end position="67"/>
    </location>
</feature>
<protein>
    <submittedName>
        <fullName evidence="2">DUF2516 family protein</fullName>
    </submittedName>
</protein>
<evidence type="ECO:0000313" key="2">
    <source>
        <dbReference type="EMBL" id="UNK45425.1"/>
    </source>
</evidence>
<feature type="transmembrane region" description="Helical" evidence="1">
    <location>
        <begin position="7"/>
        <end position="27"/>
    </location>
</feature>
<keyword evidence="3" id="KW-1185">Reference proteome</keyword>
<evidence type="ECO:0000256" key="1">
    <source>
        <dbReference type="SAM" id="Phobius"/>
    </source>
</evidence>
<keyword evidence="1" id="KW-0472">Membrane</keyword>
<name>A0ABY3W853_9MICC</name>
<organism evidence="2 3">
    <name type="scientific">Arthrobacter sulfonylureivorans</name>
    <dbReference type="NCBI Taxonomy" id="2486855"/>
    <lineage>
        <taxon>Bacteria</taxon>
        <taxon>Bacillati</taxon>
        <taxon>Actinomycetota</taxon>
        <taxon>Actinomycetes</taxon>
        <taxon>Micrococcales</taxon>
        <taxon>Micrococcaceae</taxon>
        <taxon>Arthrobacter</taxon>
    </lineage>
</organism>
<sequence>MQLAYDIQYWLYMALGLIALVIELWALADCVGRKADYFQAAFKKTKGFWVGVLVAATAVGALAALGAGGLGTWMIFQLAAVAAAGVYLADVKPALIEVKGGGSAYPW</sequence>
<dbReference type="RefSeq" id="WP_127513287.1">
    <property type="nucleotide sequence ID" value="NZ_CP093326.1"/>
</dbReference>
<reference evidence="2 3" key="1">
    <citation type="submission" date="2022-03" db="EMBL/GenBank/DDBJ databases">
        <title>Isotopic signatures of nitrous oxide derived from detoxification processes.</title>
        <authorList>
            <person name="Behrendt U."/>
            <person name="Buchen C."/>
            <person name="Well R."/>
            <person name="Ulrich A."/>
            <person name="Rohe L."/>
            <person name="Kolb S."/>
            <person name="Schloter M."/>
            <person name="Horn M.A."/>
            <person name="Augustin J."/>
        </authorList>
    </citation>
    <scope>NUCLEOTIDE SEQUENCE [LARGE SCALE GENOMIC DNA]</scope>
    <source>
        <strain evidence="2 3">S4-C24</strain>
    </source>
</reference>
<dbReference type="EMBL" id="CP093326">
    <property type="protein sequence ID" value="UNK45425.1"/>
    <property type="molecule type" value="Genomic_DNA"/>
</dbReference>
<dbReference type="InterPro" id="IPR019662">
    <property type="entry name" value="DUF2516"/>
</dbReference>
<dbReference type="Proteomes" id="UP000829069">
    <property type="component" value="Chromosome"/>
</dbReference>
<accession>A0ABY3W853</accession>
<keyword evidence="1" id="KW-0812">Transmembrane</keyword>
<proteinExistence type="predicted"/>
<dbReference type="Pfam" id="PF10724">
    <property type="entry name" value="DUF2516"/>
    <property type="match status" value="1"/>
</dbReference>